<feature type="compositionally biased region" description="Low complexity" evidence="6">
    <location>
        <begin position="333"/>
        <end position="344"/>
    </location>
</feature>
<keyword evidence="2" id="KW-0677">Repeat</keyword>
<keyword evidence="4" id="KW-0862">Zinc</keyword>
<protein>
    <recommendedName>
        <fullName evidence="11">RING-type domain-containing protein</fullName>
    </recommendedName>
</protein>
<keyword evidence="3 5" id="KW-0863">Zinc-finger</keyword>
<feature type="compositionally biased region" description="Polar residues" evidence="6">
    <location>
        <begin position="374"/>
        <end position="401"/>
    </location>
</feature>
<dbReference type="GO" id="GO:0061630">
    <property type="term" value="F:ubiquitin protein ligase activity"/>
    <property type="evidence" value="ECO:0007669"/>
    <property type="project" value="TreeGrafter"/>
</dbReference>
<name>A0AA36CWJ2_9BILA</name>
<feature type="compositionally biased region" description="Low complexity" evidence="6">
    <location>
        <begin position="430"/>
        <end position="439"/>
    </location>
</feature>
<dbReference type="FunFam" id="2.60.120.920:FF:000005">
    <property type="entry name" value="Putative E3 ubiquitin-protein ligase NEURL1B"/>
    <property type="match status" value="1"/>
</dbReference>
<evidence type="ECO:0000256" key="3">
    <source>
        <dbReference type="ARBA" id="ARBA00022771"/>
    </source>
</evidence>
<evidence type="ECO:0000256" key="1">
    <source>
        <dbReference type="ARBA" id="ARBA00022723"/>
    </source>
</evidence>
<dbReference type="Proteomes" id="UP001177023">
    <property type="component" value="Unassembled WGS sequence"/>
</dbReference>
<keyword evidence="1" id="KW-0479">Metal-binding</keyword>
<dbReference type="InterPro" id="IPR006573">
    <property type="entry name" value="NHR_dom"/>
</dbReference>
<dbReference type="SMART" id="SM00588">
    <property type="entry name" value="NEUZ"/>
    <property type="match status" value="1"/>
</dbReference>
<dbReference type="Pfam" id="PF13920">
    <property type="entry name" value="zf-C3HC4_3"/>
    <property type="match status" value="1"/>
</dbReference>
<dbReference type="SUPFAM" id="SSF57850">
    <property type="entry name" value="RING/U-box"/>
    <property type="match status" value="1"/>
</dbReference>
<feature type="region of interest" description="Disordered" evidence="6">
    <location>
        <begin position="66"/>
        <end position="96"/>
    </location>
</feature>
<dbReference type="PROSITE" id="PS51065">
    <property type="entry name" value="NHR"/>
    <property type="match status" value="1"/>
</dbReference>
<feature type="compositionally biased region" description="Pro residues" evidence="6">
    <location>
        <begin position="415"/>
        <end position="429"/>
    </location>
</feature>
<dbReference type="Gene3D" id="2.60.120.920">
    <property type="match status" value="1"/>
</dbReference>
<keyword evidence="10" id="KW-1185">Reference proteome</keyword>
<dbReference type="Pfam" id="PF07177">
    <property type="entry name" value="Neuralized"/>
    <property type="match status" value="1"/>
</dbReference>
<dbReference type="SMART" id="SM00184">
    <property type="entry name" value="RING"/>
    <property type="match status" value="1"/>
</dbReference>
<sequence length="521" mass="56137">MSRQFRPTWLLMPSLSPDEDCNLIIDKCTQIQGEYRRARQKALDIEDDVNDAKLRAARSLITATAPARPAPPVVPPPPTIRPPAPIASSSHSNDANVRNNLGGVELDLLQFHKITGRHVNLNSIQTMATKNPHEYTQGYVFTERPVRLNEKVVVEITHVQPLFTGSLAFGVTCCNPQSLQGKDLPDDSYALIEMPDYFVGIKDVALNPVAGTTLQFWITANGEVKMQKDQKSARTIMHVDASLQLYMWFDVYGETQGLRLLGCCPLARAPSTSTTAASTPSTASTAMPTRVALPVLPSTTTRRRPDATSPARDMAHSNSSPTPLRVALEGLRSSESASASSQRAAPPPPMRGSNIFDLVSSDLPLGGPPALVPSGSSLTPTRISYTGSHDSSPQTSSTNPFAPTLMPRRTSPTTPTIPPPPRLPLPPRPASESPARASPANLSMASSISTNTFMSAPAGGADDGDEADECTICMNAKINCVIYKCGHMCMCYDCAIQLKDQRGECPICRNEMADVIKCFKS</sequence>
<dbReference type="PANTHER" id="PTHR12429:SF6">
    <property type="entry name" value="PROTEIN NEURALIZED"/>
    <property type="match status" value="1"/>
</dbReference>
<feature type="domain" description="NHR" evidence="8">
    <location>
        <begin position="108"/>
        <end position="263"/>
    </location>
</feature>
<feature type="domain" description="RING-type" evidence="7">
    <location>
        <begin position="470"/>
        <end position="509"/>
    </location>
</feature>
<evidence type="ECO:0000256" key="4">
    <source>
        <dbReference type="ARBA" id="ARBA00022833"/>
    </source>
</evidence>
<accession>A0AA36CWJ2</accession>
<feature type="region of interest" description="Disordered" evidence="6">
    <location>
        <begin position="271"/>
        <end position="439"/>
    </location>
</feature>
<evidence type="ECO:0008006" key="11">
    <source>
        <dbReference type="Google" id="ProtNLM"/>
    </source>
</evidence>
<dbReference type="CDD" id="cd16647">
    <property type="entry name" value="mRING-HC-C3HC5_NEU1"/>
    <property type="match status" value="1"/>
</dbReference>
<dbReference type="Gene3D" id="3.30.40.10">
    <property type="entry name" value="Zinc/RING finger domain, C3HC4 (zinc finger)"/>
    <property type="match status" value="1"/>
</dbReference>
<feature type="compositionally biased region" description="Low complexity" evidence="6">
    <location>
        <begin position="271"/>
        <end position="289"/>
    </location>
</feature>
<evidence type="ECO:0000313" key="9">
    <source>
        <dbReference type="EMBL" id="CAJ0575665.1"/>
    </source>
</evidence>
<dbReference type="GO" id="GO:0008270">
    <property type="term" value="F:zinc ion binding"/>
    <property type="evidence" value="ECO:0007669"/>
    <property type="project" value="UniProtKB-KW"/>
</dbReference>
<dbReference type="EMBL" id="CATQJA010002640">
    <property type="protein sequence ID" value="CAJ0575665.1"/>
    <property type="molecule type" value="Genomic_DNA"/>
</dbReference>
<dbReference type="PROSITE" id="PS50089">
    <property type="entry name" value="ZF_RING_2"/>
    <property type="match status" value="1"/>
</dbReference>
<evidence type="ECO:0000256" key="2">
    <source>
        <dbReference type="ARBA" id="ARBA00022737"/>
    </source>
</evidence>
<feature type="compositionally biased region" description="Pro residues" evidence="6">
    <location>
        <begin position="68"/>
        <end position="85"/>
    </location>
</feature>
<evidence type="ECO:0000259" key="7">
    <source>
        <dbReference type="PROSITE" id="PS50089"/>
    </source>
</evidence>
<dbReference type="AlphaFoldDB" id="A0AA36CWJ2"/>
<dbReference type="InterPro" id="IPR013083">
    <property type="entry name" value="Znf_RING/FYVE/PHD"/>
</dbReference>
<dbReference type="InterPro" id="IPR043136">
    <property type="entry name" value="B30.2/SPRY_sf"/>
</dbReference>
<evidence type="ECO:0000313" key="10">
    <source>
        <dbReference type="Proteomes" id="UP001177023"/>
    </source>
</evidence>
<evidence type="ECO:0000256" key="5">
    <source>
        <dbReference type="PROSITE-ProRule" id="PRU00175"/>
    </source>
</evidence>
<dbReference type="PANTHER" id="PTHR12429">
    <property type="entry name" value="NEURALIZED"/>
    <property type="match status" value="1"/>
</dbReference>
<evidence type="ECO:0000259" key="8">
    <source>
        <dbReference type="PROSITE" id="PS51065"/>
    </source>
</evidence>
<dbReference type="InterPro" id="IPR037962">
    <property type="entry name" value="Neuralized"/>
</dbReference>
<evidence type="ECO:0000256" key="6">
    <source>
        <dbReference type="SAM" id="MobiDB-lite"/>
    </source>
</evidence>
<proteinExistence type="predicted"/>
<feature type="non-terminal residue" evidence="9">
    <location>
        <position position="521"/>
    </location>
</feature>
<feature type="compositionally biased region" description="Low complexity" evidence="6">
    <location>
        <begin position="403"/>
        <end position="414"/>
    </location>
</feature>
<dbReference type="InterPro" id="IPR001841">
    <property type="entry name" value="Znf_RING"/>
</dbReference>
<comment type="caution">
    <text evidence="9">The sequence shown here is derived from an EMBL/GenBank/DDBJ whole genome shotgun (WGS) entry which is preliminary data.</text>
</comment>
<organism evidence="9 10">
    <name type="scientific">Mesorhabditis spiculigera</name>
    <dbReference type="NCBI Taxonomy" id="96644"/>
    <lineage>
        <taxon>Eukaryota</taxon>
        <taxon>Metazoa</taxon>
        <taxon>Ecdysozoa</taxon>
        <taxon>Nematoda</taxon>
        <taxon>Chromadorea</taxon>
        <taxon>Rhabditida</taxon>
        <taxon>Rhabditina</taxon>
        <taxon>Rhabditomorpha</taxon>
        <taxon>Rhabditoidea</taxon>
        <taxon>Rhabditidae</taxon>
        <taxon>Mesorhabditinae</taxon>
        <taxon>Mesorhabditis</taxon>
    </lineage>
</organism>
<gene>
    <name evidence="9" type="ORF">MSPICULIGERA_LOCUS13974</name>
</gene>
<reference evidence="9" key="1">
    <citation type="submission" date="2023-06" db="EMBL/GenBank/DDBJ databases">
        <authorList>
            <person name="Delattre M."/>
        </authorList>
    </citation>
    <scope>NUCLEOTIDE SEQUENCE</scope>
    <source>
        <strain evidence="9">AF72</strain>
    </source>
</reference>